<proteinExistence type="predicted"/>
<protein>
    <submittedName>
        <fullName evidence="2">Uncharacterized protein</fullName>
    </submittedName>
</protein>
<evidence type="ECO:0000256" key="1">
    <source>
        <dbReference type="SAM" id="SignalP"/>
    </source>
</evidence>
<sequence length="120" mass="13548">MIEISFMILSCSLLFSDANYVDTLTKCSIKDTQCMINYFTKVLHDVGSTGIPELNIAPLDPMKLKNTTITIMDSIEITVRDAVIKGLKNCKVNRFRYVSVLYSVSKRVPPDILSIDLKRL</sequence>
<dbReference type="Gene3D" id="3.15.10.30">
    <property type="entry name" value="Haemolymph juvenile hormone binding protein"/>
    <property type="match status" value="1"/>
</dbReference>
<dbReference type="AlphaFoldDB" id="A0AAU9TFJ6"/>
<dbReference type="Pfam" id="PF06585">
    <property type="entry name" value="JHBP"/>
    <property type="match status" value="1"/>
</dbReference>
<accession>A0AAU9TFJ6</accession>
<evidence type="ECO:0000313" key="3">
    <source>
        <dbReference type="Proteomes" id="UP001153954"/>
    </source>
</evidence>
<comment type="caution">
    <text evidence="2">The sequence shown here is derived from an EMBL/GenBank/DDBJ whole genome shotgun (WGS) entry which is preliminary data.</text>
</comment>
<name>A0AAU9TFJ6_EUPED</name>
<keyword evidence="3" id="KW-1185">Reference proteome</keyword>
<organism evidence="2 3">
    <name type="scientific">Euphydryas editha</name>
    <name type="common">Edith's checkerspot</name>
    <dbReference type="NCBI Taxonomy" id="104508"/>
    <lineage>
        <taxon>Eukaryota</taxon>
        <taxon>Metazoa</taxon>
        <taxon>Ecdysozoa</taxon>
        <taxon>Arthropoda</taxon>
        <taxon>Hexapoda</taxon>
        <taxon>Insecta</taxon>
        <taxon>Pterygota</taxon>
        <taxon>Neoptera</taxon>
        <taxon>Endopterygota</taxon>
        <taxon>Lepidoptera</taxon>
        <taxon>Glossata</taxon>
        <taxon>Ditrysia</taxon>
        <taxon>Papilionoidea</taxon>
        <taxon>Nymphalidae</taxon>
        <taxon>Nymphalinae</taxon>
        <taxon>Euphydryas</taxon>
    </lineage>
</organism>
<reference evidence="2" key="1">
    <citation type="submission" date="2022-03" db="EMBL/GenBank/DDBJ databases">
        <authorList>
            <person name="Tunstrom K."/>
        </authorList>
    </citation>
    <scope>NUCLEOTIDE SEQUENCE</scope>
</reference>
<dbReference type="InterPro" id="IPR010562">
    <property type="entry name" value="Haemolymph_juvenile_hormone-bd"/>
</dbReference>
<keyword evidence="1" id="KW-0732">Signal</keyword>
<feature type="chain" id="PRO_5043392702" evidence="1">
    <location>
        <begin position="19"/>
        <end position="120"/>
    </location>
</feature>
<dbReference type="InterPro" id="IPR038606">
    <property type="entry name" value="To_sf"/>
</dbReference>
<dbReference type="EMBL" id="CAKOGL010000003">
    <property type="protein sequence ID" value="CAH2084852.1"/>
    <property type="molecule type" value="Genomic_DNA"/>
</dbReference>
<feature type="signal peptide" evidence="1">
    <location>
        <begin position="1"/>
        <end position="18"/>
    </location>
</feature>
<evidence type="ECO:0000313" key="2">
    <source>
        <dbReference type="EMBL" id="CAH2084852.1"/>
    </source>
</evidence>
<gene>
    <name evidence="2" type="ORF">EEDITHA_LOCUS1386</name>
</gene>
<dbReference type="Proteomes" id="UP001153954">
    <property type="component" value="Unassembled WGS sequence"/>
</dbReference>